<dbReference type="InterPro" id="IPR015422">
    <property type="entry name" value="PyrdxlP-dep_Trfase_small"/>
</dbReference>
<evidence type="ECO:0000256" key="1">
    <source>
        <dbReference type="ARBA" id="ARBA00001933"/>
    </source>
</evidence>
<dbReference type="AlphaFoldDB" id="A0A7L4YQ78"/>
<organism evidence="5 6">
    <name type="scientific">Epidermidibacterium keratini</name>
    <dbReference type="NCBI Taxonomy" id="1891644"/>
    <lineage>
        <taxon>Bacteria</taxon>
        <taxon>Bacillati</taxon>
        <taxon>Actinomycetota</taxon>
        <taxon>Actinomycetes</taxon>
        <taxon>Sporichthyales</taxon>
        <taxon>Sporichthyaceae</taxon>
        <taxon>Epidermidibacterium</taxon>
    </lineage>
</organism>
<proteinExistence type="inferred from homology"/>
<dbReference type="PIRSF" id="PIRSF000390">
    <property type="entry name" value="PLP_StrS"/>
    <property type="match status" value="1"/>
</dbReference>
<name>A0A7L4YQ78_9ACTN</name>
<comment type="similarity">
    <text evidence="4">Belongs to the DegT/DnrJ/EryC1 family.</text>
</comment>
<dbReference type="RefSeq" id="WP_159545457.1">
    <property type="nucleotide sequence ID" value="NZ_CP047156.1"/>
</dbReference>
<evidence type="ECO:0000256" key="2">
    <source>
        <dbReference type="PIRSR" id="PIRSR000390-1"/>
    </source>
</evidence>
<dbReference type="GO" id="GO:0008483">
    <property type="term" value="F:transaminase activity"/>
    <property type="evidence" value="ECO:0007669"/>
    <property type="project" value="UniProtKB-KW"/>
</dbReference>
<dbReference type="OrthoDB" id="5342089at2"/>
<dbReference type="GO" id="GO:0000271">
    <property type="term" value="P:polysaccharide biosynthetic process"/>
    <property type="evidence" value="ECO:0007669"/>
    <property type="project" value="TreeGrafter"/>
</dbReference>
<comment type="cofactor">
    <cofactor evidence="1">
        <name>pyridoxal 5'-phosphate</name>
        <dbReference type="ChEBI" id="CHEBI:597326"/>
    </cofactor>
</comment>
<dbReference type="PANTHER" id="PTHR30244:SF34">
    <property type="entry name" value="DTDP-4-AMINO-4,6-DIDEOXYGALACTOSE TRANSAMINASE"/>
    <property type="match status" value="1"/>
</dbReference>
<keyword evidence="5" id="KW-0808">Transferase</keyword>
<gene>
    <name evidence="5" type="ORF">EK0264_10680</name>
</gene>
<dbReference type="InterPro" id="IPR015424">
    <property type="entry name" value="PyrdxlP-dep_Trfase"/>
</dbReference>
<protein>
    <submittedName>
        <fullName evidence="5">Aminotransferase class I/II-fold pyridoxal phosphate-dependent enzyme</fullName>
    </submittedName>
</protein>
<dbReference type="KEGG" id="eke:EK0264_10680"/>
<dbReference type="CDD" id="cd00616">
    <property type="entry name" value="AHBA_syn"/>
    <property type="match status" value="1"/>
</dbReference>
<dbReference type="InterPro" id="IPR000653">
    <property type="entry name" value="DegT/StrS_aminotransferase"/>
</dbReference>
<keyword evidence="6" id="KW-1185">Reference proteome</keyword>
<dbReference type="Gene3D" id="3.40.640.10">
    <property type="entry name" value="Type I PLP-dependent aspartate aminotransferase-like (Major domain)"/>
    <property type="match status" value="1"/>
</dbReference>
<dbReference type="PANTHER" id="PTHR30244">
    <property type="entry name" value="TRANSAMINASE"/>
    <property type="match status" value="1"/>
</dbReference>
<evidence type="ECO:0000313" key="5">
    <source>
        <dbReference type="EMBL" id="QHC00707.1"/>
    </source>
</evidence>
<dbReference type="InParanoid" id="A0A7L4YQ78"/>
<dbReference type="InterPro" id="IPR015421">
    <property type="entry name" value="PyrdxlP-dep_Trfase_major"/>
</dbReference>
<sequence length="377" mass="39675">MSNTIALGQPTVGDEELAAIAEVFKSGWIAGNGPTSRKFEAAFAAATQAEYALATSNCTTALHLAFHCLGASKGDEVLVADYTFPATGHAVMYTGAEPVFVDVLPGTATIDPAAAEAAITDKTVGIAAVDYAGQSADLSTLEQIASKHGLWLVEDAAPAAGAQHAGRPAGSFGDAGCFSFHGRKGITSGEGGALTTKHADLDAKARKLHAFGIESALSRAESTDLPVPEFDELGFNYKLSDIAAAIMTVQLERMPTLIANRTKVADRYNAALAGNELVTIPQTADGNVHTWQAYTLTLDPSIDRGALAQQLRSQGVQCNIGTYASHLQPLYGFKQTCPVSADLFKRHFTIPMHANLTDDEVSRVIDTLTTALPQARR</sequence>
<dbReference type="Gene3D" id="3.90.1150.10">
    <property type="entry name" value="Aspartate Aminotransferase, domain 1"/>
    <property type="match status" value="1"/>
</dbReference>
<reference evidence="5 6" key="1">
    <citation type="journal article" date="2018" name="Int. J. Syst. Evol. Microbiol.">
        <title>Epidermidibacterium keratini gen. nov., sp. nov., a member of the family Sporichthyaceae, isolated from keratin epidermis.</title>
        <authorList>
            <person name="Lee D.G."/>
            <person name="Trujillo M.E."/>
            <person name="Kang S."/>
            <person name="Nam J.J."/>
            <person name="Kim Y.J."/>
        </authorList>
    </citation>
    <scope>NUCLEOTIDE SEQUENCE [LARGE SCALE GENOMIC DNA]</scope>
    <source>
        <strain evidence="5 6">EPI-7</strain>
    </source>
</reference>
<feature type="active site" description="Proton acceptor" evidence="2">
    <location>
        <position position="184"/>
    </location>
</feature>
<accession>A0A7L4YQ78</accession>
<dbReference type="FunCoup" id="A0A7L4YQ78">
    <property type="interactions" value="4"/>
</dbReference>
<keyword evidence="5" id="KW-0032">Aminotransferase</keyword>
<dbReference type="Pfam" id="PF01041">
    <property type="entry name" value="DegT_DnrJ_EryC1"/>
    <property type="match status" value="1"/>
</dbReference>
<feature type="modified residue" description="N6-(pyridoxal phosphate)lysine" evidence="3">
    <location>
        <position position="184"/>
    </location>
</feature>
<dbReference type="GO" id="GO:0030170">
    <property type="term" value="F:pyridoxal phosphate binding"/>
    <property type="evidence" value="ECO:0007669"/>
    <property type="project" value="TreeGrafter"/>
</dbReference>
<dbReference type="Proteomes" id="UP000463857">
    <property type="component" value="Chromosome"/>
</dbReference>
<evidence type="ECO:0000313" key="6">
    <source>
        <dbReference type="Proteomes" id="UP000463857"/>
    </source>
</evidence>
<evidence type="ECO:0000256" key="4">
    <source>
        <dbReference type="RuleBase" id="RU004508"/>
    </source>
</evidence>
<evidence type="ECO:0000256" key="3">
    <source>
        <dbReference type="PIRSR" id="PIRSR000390-2"/>
    </source>
</evidence>
<dbReference type="EMBL" id="CP047156">
    <property type="protein sequence ID" value="QHC00707.1"/>
    <property type="molecule type" value="Genomic_DNA"/>
</dbReference>
<dbReference type="SUPFAM" id="SSF53383">
    <property type="entry name" value="PLP-dependent transferases"/>
    <property type="match status" value="1"/>
</dbReference>
<keyword evidence="3 4" id="KW-0663">Pyridoxal phosphate</keyword>